<dbReference type="InterPro" id="IPR006461">
    <property type="entry name" value="PLAC_motif_containing"/>
</dbReference>
<evidence type="ECO:0000256" key="1">
    <source>
        <dbReference type="SAM" id="Phobius"/>
    </source>
</evidence>
<dbReference type="EMBL" id="CAJZBQ010000011">
    <property type="protein sequence ID" value="CAG9313782.1"/>
    <property type="molecule type" value="Genomic_DNA"/>
</dbReference>
<dbReference type="PANTHER" id="PTHR15907">
    <property type="entry name" value="DUF614 FAMILY PROTEIN-RELATED"/>
    <property type="match status" value="1"/>
</dbReference>
<name>A0AAU9IKP1_9CILI</name>
<organism evidence="2 3">
    <name type="scientific">Blepharisma stoltei</name>
    <dbReference type="NCBI Taxonomy" id="1481888"/>
    <lineage>
        <taxon>Eukaryota</taxon>
        <taxon>Sar</taxon>
        <taxon>Alveolata</taxon>
        <taxon>Ciliophora</taxon>
        <taxon>Postciliodesmatophora</taxon>
        <taxon>Heterotrichea</taxon>
        <taxon>Heterotrichida</taxon>
        <taxon>Blepharismidae</taxon>
        <taxon>Blepharisma</taxon>
    </lineage>
</organism>
<keyword evidence="1" id="KW-0472">Membrane</keyword>
<comment type="caution">
    <text evidence="2">The sequence shown here is derived from an EMBL/GenBank/DDBJ whole genome shotgun (WGS) entry which is preliminary data.</text>
</comment>
<dbReference type="Pfam" id="PF04749">
    <property type="entry name" value="PLAC8"/>
    <property type="match status" value="1"/>
</dbReference>
<accession>A0AAU9IKP1</accession>
<evidence type="ECO:0000313" key="3">
    <source>
        <dbReference type="Proteomes" id="UP001162131"/>
    </source>
</evidence>
<dbReference type="AlphaFoldDB" id="A0AAU9IKP1"/>
<keyword evidence="1" id="KW-1133">Transmembrane helix</keyword>
<feature type="transmembrane region" description="Helical" evidence="1">
    <location>
        <begin position="44"/>
        <end position="61"/>
    </location>
</feature>
<keyword evidence="3" id="KW-1185">Reference proteome</keyword>
<dbReference type="NCBIfam" id="TIGR01571">
    <property type="entry name" value="A_thal_Cys_rich"/>
    <property type="match status" value="1"/>
</dbReference>
<sequence>MAEFDEGLCACLSDLPSCLFVCFIPGGFCCLQAKAVDKATGEGLLVPYIFPCLTFCIGAAFNRGKIRNKYRIEGNFVTDCLIEWLCSLCAVTQEYREVNRREGKS</sequence>
<gene>
    <name evidence="2" type="ORF">BSTOLATCC_MIC9586</name>
</gene>
<dbReference type="Proteomes" id="UP001162131">
    <property type="component" value="Unassembled WGS sequence"/>
</dbReference>
<proteinExistence type="predicted"/>
<protein>
    <submittedName>
        <fullName evidence="2">Uncharacterized protein</fullName>
    </submittedName>
</protein>
<keyword evidence="1" id="KW-0812">Transmembrane</keyword>
<reference evidence="2" key="1">
    <citation type="submission" date="2021-09" db="EMBL/GenBank/DDBJ databases">
        <authorList>
            <consortium name="AG Swart"/>
            <person name="Singh M."/>
            <person name="Singh A."/>
            <person name="Seah K."/>
            <person name="Emmerich C."/>
        </authorList>
    </citation>
    <scope>NUCLEOTIDE SEQUENCE</scope>
    <source>
        <strain evidence="2">ATCC30299</strain>
    </source>
</reference>
<evidence type="ECO:0000313" key="2">
    <source>
        <dbReference type="EMBL" id="CAG9313782.1"/>
    </source>
</evidence>